<dbReference type="EMBL" id="JAMXIB010000005">
    <property type="protein sequence ID" value="MCO5724836.1"/>
    <property type="molecule type" value="Genomic_DNA"/>
</dbReference>
<evidence type="ECO:0000313" key="1">
    <source>
        <dbReference type="EMBL" id="MCO5724836.1"/>
    </source>
</evidence>
<comment type="caution">
    <text evidence="1">The sequence shown here is derived from an EMBL/GenBank/DDBJ whole genome shotgun (WGS) entry which is preliminary data.</text>
</comment>
<dbReference type="PANTHER" id="PTHR38657:SF1">
    <property type="entry name" value="SLR1343 PROTEIN"/>
    <property type="match status" value="1"/>
</dbReference>
<dbReference type="Pfam" id="PF04244">
    <property type="entry name" value="DPRP"/>
    <property type="match status" value="1"/>
</dbReference>
<dbReference type="Gene3D" id="1.25.40.80">
    <property type="match status" value="1"/>
</dbReference>
<name>A0ABT1AXX5_9FLAO</name>
<proteinExistence type="predicted"/>
<dbReference type="Gene3D" id="3.40.50.620">
    <property type="entry name" value="HUPs"/>
    <property type="match status" value="1"/>
</dbReference>
<protein>
    <submittedName>
        <fullName evidence="1">Cryptochrome/photolyase family protein</fullName>
    </submittedName>
</protein>
<dbReference type="PANTHER" id="PTHR38657">
    <property type="entry name" value="SLR1343 PROTEIN"/>
    <property type="match status" value="1"/>
</dbReference>
<organism evidence="1 2">
    <name type="scientific">Robiginitalea marina</name>
    <dbReference type="NCBI Taxonomy" id="2954105"/>
    <lineage>
        <taxon>Bacteria</taxon>
        <taxon>Pseudomonadati</taxon>
        <taxon>Bacteroidota</taxon>
        <taxon>Flavobacteriia</taxon>
        <taxon>Flavobacteriales</taxon>
        <taxon>Flavobacteriaceae</taxon>
        <taxon>Robiginitalea</taxon>
    </lineage>
</organism>
<dbReference type="Proteomes" id="UP001206312">
    <property type="component" value="Unassembled WGS sequence"/>
</dbReference>
<reference evidence="1 2" key="1">
    <citation type="submission" date="2022-06" db="EMBL/GenBank/DDBJ databases">
        <authorList>
            <person name="Xuan X."/>
        </authorList>
    </citation>
    <scope>NUCLEOTIDE SEQUENCE [LARGE SCALE GENOMIC DNA]</scope>
    <source>
        <strain evidence="1 2">2V75</strain>
    </source>
</reference>
<dbReference type="InterPro" id="IPR014729">
    <property type="entry name" value="Rossmann-like_a/b/a_fold"/>
</dbReference>
<dbReference type="RefSeq" id="WP_252741209.1">
    <property type="nucleotide sequence ID" value="NZ_JAMXIB010000005.1"/>
</dbReference>
<dbReference type="Gene3D" id="1.10.10.1710">
    <property type="entry name" value="Deoxyribodipyrimidine photolyase-related"/>
    <property type="match status" value="1"/>
</dbReference>
<dbReference type="InterPro" id="IPR036134">
    <property type="entry name" value="Crypto/Photolyase_FAD-like_sf"/>
</dbReference>
<gene>
    <name evidence="1" type="ORF">NG653_08190</name>
</gene>
<dbReference type="SUPFAM" id="SSF48173">
    <property type="entry name" value="Cryptochrome/photolyase FAD-binding domain"/>
    <property type="match status" value="1"/>
</dbReference>
<keyword evidence="2" id="KW-1185">Reference proteome</keyword>
<sequence length="510" mass="58807">MKTLRLILGDQLNPEHPWFRQPGEGVVYLMAELRQETDYVVHHIQKVVAFFAAMRAFAGALEQQGYQVRYFRIGDPDNPQSLAGVVRQVAEEENIGRFEYQLPDEYRLDQQLQALCTSLAIPCQAFDTAHFYTSRGELKEFFRGKKQYLMESFYRRMRKKHGVLMEGGQPLGGQWNFDRENRKAWKGKPAIPPGLPLNKDVSPLVAEIRQAGVKTLGTIDPAHFQWTTTPGEALELLDYFCRHLLPHFGDYQDAMHSGEKFLFHSRLSFALNAKLISPRRVVETVEAYFRAHRDRIHLSQAEGFIRQVLGWREYMRGIYWMEMPGYRDKNALNNQNPLPEFFWTGQTRMKCLSHTIGQSLEEAYAHHIQRLMVTGNFALLAQVQPDEVDRWYLGIYADAVEWVQLPNTRGMSQFADGGLVATKPYVSSANYLQKMGNYCQGCPYDPQEKTGPTGCPFNALYWNFLDEKRETLSQNPRMGMMYRLLDQKVDGELAALKARAADIIAHPERF</sequence>
<accession>A0ABT1AXX5</accession>
<evidence type="ECO:0000313" key="2">
    <source>
        <dbReference type="Proteomes" id="UP001206312"/>
    </source>
</evidence>
<dbReference type="Gene3D" id="1.10.579.10">
    <property type="entry name" value="DNA Cyclobutane Dipyrimidine Photolyase, subunit A, domain 3"/>
    <property type="match status" value="1"/>
</dbReference>
<dbReference type="InterPro" id="IPR007357">
    <property type="entry name" value="PhrB-like"/>
</dbReference>
<dbReference type="InterPro" id="IPR052551">
    <property type="entry name" value="UV-DNA_repair_photolyase"/>
</dbReference>